<evidence type="ECO:0000259" key="2">
    <source>
        <dbReference type="Pfam" id="PF13360"/>
    </source>
</evidence>
<dbReference type="Pfam" id="PF13360">
    <property type="entry name" value="PQQ_2"/>
    <property type="match status" value="1"/>
</dbReference>
<accession>A0A975LCI8</accession>
<proteinExistence type="predicted"/>
<dbReference type="KEGG" id="nec:KGD82_01150"/>
<name>A0A975LCI8_9ACTN</name>
<feature type="domain" description="Pyrrolo-quinoline quinone repeat" evidence="2">
    <location>
        <begin position="49"/>
        <end position="227"/>
    </location>
</feature>
<reference evidence="3" key="1">
    <citation type="submission" date="2021-05" db="EMBL/GenBank/DDBJ databases">
        <authorList>
            <person name="Kaiqin L."/>
            <person name="Jian G."/>
        </authorList>
    </citation>
    <scope>NUCLEOTIDE SEQUENCE</scope>
    <source>
        <strain evidence="3">HDS5</strain>
    </source>
</reference>
<sequence>MALLPLLSSCSLAPEGWQEGEIEHVVFQGTAEPLEVPRSLSSVGWDWEAPEETGIVEVRSFPLGVVVTVSDGVVALRGDTGEELWRYRRVGEAMTDANVTTSGERVALAYPVEEDTDAALVPHDVVLFDSATGEELSSHVEDFTAEDALPGNVMTLSPTPEHLGLLSDSSRIVYRKLDDQRTGVYALDLETGDESWSLTDLQGEGQEGRDFHPKGVVTSGDVVVLSGNFMDEDIESLPETSEEQEHTVVLLGLDADSGEELWRHEIDRNAPIDLHPIRLGVQQTSGAVIAEARGEEGVEEWVFDPASGERLTEEEFFSGREGRVSGVLENSVVTELSLEDDDAFEYAYTDFSGNTHTTIRADAPSERMTQAFVLPLEGAIAWLDVNQTNTSLGPEEAAWDEARLVVDEKGESRVIDLGVRVERDYAQDGSEAQRSSTPSPPDMTVAPGALVVKEEVPGGARRLVGVVP</sequence>
<dbReference type="Gene3D" id="2.130.10.10">
    <property type="entry name" value="YVTN repeat-like/Quinoprotein amine dehydrogenase"/>
    <property type="match status" value="1"/>
</dbReference>
<dbReference type="AlphaFoldDB" id="A0A975LCI8"/>
<dbReference type="InterPro" id="IPR015943">
    <property type="entry name" value="WD40/YVTN_repeat-like_dom_sf"/>
</dbReference>
<dbReference type="EMBL" id="CP074402">
    <property type="protein sequence ID" value="QVJ03120.1"/>
    <property type="molecule type" value="Genomic_DNA"/>
</dbReference>
<dbReference type="SUPFAM" id="SSF50998">
    <property type="entry name" value="Quinoprotein alcohol dehydrogenase-like"/>
    <property type="match status" value="1"/>
</dbReference>
<gene>
    <name evidence="3" type="ORF">KGD82_01150</name>
</gene>
<evidence type="ECO:0000313" key="4">
    <source>
        <dbReference type="Proteomes" id="UP000682416"/>
    </source>
</evidence>
<organism evidence="3 4">
    <name type="scientific">Nocardiopsis eucommiae</name>
    <dbReference type="NCBI Taxonomy" id="2831970"/>
    <lineage>
        <taxon>Bacteria</taxon>
        <taxon>Bacillati</taxon>
        <taxon>Actinomycetota</taxon>
        <taxon>Actinomycetes</taxon>
        <taxon>Streptosporangiales</taxon>
        <taxon>Nocardiopsidaceae</taxon>
        <taxon>Nocardiopsis</taxon>
    </lineage>
</organism>
<dbReference type="InterPro" id="IPR011047">
    <property type="entry name" value="Quinoprotein_ADH-like_sf"/>
</dbReference>
<evidence type="ECO:0000313" key="3">
    <source>
        <dbReference type="EMBL" id="QVJ03120.1"/>
    </source>
</evidence>
<keyword evidence="4" id="KW-1185">Reference proteome</keyword>
<evidence type="ECO:0000256" key="1">
    <source>
        <dbReference type="SAM" id="MobiDB-lite"/>
    </source>
</evidence>
<protein>
    <submittedName>
        <fullName evidence="3">PQQ-like beta-propeller repeat protein</fullName>
    </submittedName>
</protein>
<dbReference type="InterPro" id="IPR002372">
    <property type="entry name" value="PQQ_rpt_dom"/>
</dbReference>
<dbReference type="Proteomes" id="UP000682416">
    <property type="component" value="Chromosome"/>
</dbReference>
<feature type="region of interest" description="Disordered" evidence="1">
    <location>
        <begin position="425"/>
        <end position="445"/>
    </location>
</feature>